<dbReference type="PROSITE" id="PS51077">
    <property type="entry name" value="HTH_ICLR"/>
    <property type="match status" value="1"/>
</dbReference>
<dbReference type="OrthoDB" id="14763at2157"/>
<dbReference type="InterPro" id="IPR036388">
    <property type="entry name" value="WH-like_DNA-bd_sf"/>
</dbReference>
<evidence type="ECO:0000256" key="3">
    <source>
        <dbReference type="ARBA" id="ARBA00023163"/>
    </source>
</evidence>
<protein>
    <submittedName>
        <fullName evidence="6">IclR family transcriptional regulator</fullName>
    </submittedName>
    <submittedName>
        <fullName evidence="7">Transcriptional regulator, IclR family</fullName>
    </submittedName>
</protein>
<keyword evidence="6" id="KW-0614">Plasmid</keyword>
<dbReference type="PANTHER" id="PTHR30136:SF35">
    <property type="entry name" value="HTH-TYPE TRANSCRIPTIONAL REGULATOR RV1719"/>
    <property type="match status" value="1"/>
</dbReference>
<feature type="domain" description="IclR-ED" evidence="5">
    <location>
        <begin position="71"/>
        <end position="254"/>
    </location>
</feature>
<dbReference type="Proteomes" id="UP000236740">
    <property type="component" value="Unassembled WGS sequence"/>
</dbReference>
<dbReference type="RefSeq" id="WP_103992502.1">
    <property type="nucleotide sequence ID" value="NZ_CP031312.1"/>
</dbReference>
<dbReference type="KEGG" id="hlm:DV707_14760"/>
<evidence type="ECO:0000256" key="2">
    <source>
        <dbReference type="ARBA" id="ARBA00023125"/>
    </source>
</evidence>
<dbReference type="GO" id="GO:0003700">
    <property type="term" value="F:DNA-binding transcription factor activity"/>
    <property type="evidence" value="ECO:0007669"/>
    <property type="project" value="TreeGrafter"/>
</dbReference>
<organism evidence="7 8">
    <name type="scientific">Halobellus limi</name>
    <dbReference type="NCBI Taxonomy" id="699433"/>
    <lineage>
        <taxon>Archaea</taxon>
        <taxon>Methanobacteriati</taxon>
        <taxon>Methanobacteriota</taxon>
        <taxon>Stenosarchaea group</taxon>
        <taxon>Halobacteria</taxon>
        <taxon>Halobacteriales</taxon>
        <taxon>Haloferacaceae</taxon>
        <taxon>Halobellus</taxon>
    </lineage>
</organism>
<dbReference type="InterPro" id="IPR014757">
    <property type="entry name" value="Tscrpt_reg_IclR_C"/>
</dbReference>
<keyword evidence="2" id="KW-0238">DNA-binding</keyword>
<dbReference type="GO" id="GO:0045892">
    <property type="term" value="P:negative regulation of DNA-templated transcription"/>
    <property type="evidence" value="ECO:0007669"/>
    <property type="project" value="TreeGrafter"/>
</dbReference>
<proteinExistence type="predicted"/>
<dbReference type="InterPro" id="IPR005471">
    <property type="entry name" value="Tscrpt_reg_IclR_N"/>
</dbReference>
<dbReference type="InterPro" id="IPR029016">
    <property type="entry name" value="GAF-like_dom_sf"/>
</dbReference>
<dbReference type="AlphaFoldDB" id="A0A1H6BG54"/>
<feature type="domain" description="HTH iclR-type" evidence="4">
    <location>
        <begin position="11"/>
        <end position="70"/>
    </location>
</feature>
<evidence type="ECO:0000259" key="4">
    <source>
        <dbReference type="PROSITE" id="PS51077"/>
    </source>
</evidence>
<dbReference type="Gene3D" id="1.10.10.10">
    <property type="entry name" value="Winged helix-like DNA-binding domain superfamily/Winged helix DNA-binding domain"/>
    <property type="match status" value="1"/>
</dbReference>
<dbReference type="EMBL" id="FNVN01000004">
    <property type="protein sequence ID" value="SEG59574.1"/>
    <property type="molecule type" value="Genomic_DNA"/>
</dbReference>
<dbReference type="InterPro" id="IPR050707">
    <property type="entry name" value="HTH_MetabolicPath_Reg"/>
</dbReference>
<dbReference type="Pfam" id="PF01614">
    <property type="entry name" value="IclR_C"/>
    <property type="match status" value="1"/>
</dbReference>
<gene>
    <name evidence="6" type="ORF">DV707_14760</name>
    <name evidence="7" type="ORF">SAMN04488133_2823</name>
</gene>
<keyword evidence="1" id="KW-0805">Transcription regulation</keyword>
<dbReference type="GO" id="GO:0003677">
    <property type="term" value="F:DNA binding"/>
    <property type="evidence" value="ECO:0007669"/>
    <property type="project" value="UniProtKB-KW"/>
</dbReference>
<dbReference type="SUPFAM" id="SSF46785">
    <property type="entry name" value="Winged helix' DNA-binding domain"/>
    <property type="match status" value="1"/>
</dbReference>
<reference evidence="7 8" key="1">
    <citation type="submission" date="2016-10" db="EMBL/GenBank/DDBJ databases">
        <authorList>
            <person name="de Groot N.N."/>
        </authorList>
    </citation>
    <scope>NUCLEOTIDE SEQUENCE [LARGE SCALE GENOMIC DNA]</scope>
    <source>
        <strain evidence="7 8">CGMCC 1.10331</strain>
    </source>
</reference>
<dbReference type="GeneID" id="39859378"/>
<evidence type="ECO:0000259" key="5">
    <source>
        <dbReference type="PROSITE" id="PS51078"/>
    </source>
</evidence>
<evidence type="ECO:0000313" key="9">
    <source>
        <dbReference type="Proteomes" id="UP000296733"/>
    </source>
</evidence>
<dbReference type="SMART" id="SM00346">
    <property type="entry name" value="HTH_ICLR"/>
    <property type="match status" value="1"/>
</dbReference>
<evidence type="ECO:0000256" key="1">
    <source>
        <dbReference type="ARBA" id="ARBA00023015"/>
    </source>
</evidence>
<dbReference type="EMBL" id="CP031312">
    <property type="protein sequence ID" value="QCC49020.1"/>
    <property type="molecule type" value="Genomic_DNA"/>
</dbReference>
<accession>A0A1H6BG54</accession>
<geneLocation type="plasmid" evidence="6">
    <name>unnamed1</name>
</geneLocation>
<dbReference type="PANTHER" id="PTHR30136">
    <property type="entry name" value="HELIX-TURN-HELIX TRANSCRIPTIONAL REGULATOR, ICLR FAMILY"/>
    <property type="match status" value="1"/>
</dbReference>
<dbReference type="InterPro" id="IPR036390">
    <property type="entry name" value="WH_DNA-bd_sf"/>
</dbReference>
<dbReference type="Gene3D" id="3.30.450.40">
    <property type="match status" value="1"/>
</dbReference>
<evidence type="ECO:0000313" key="7">
    <source>
        <dbReference type="EMBL" id="SEG59574.1"/>
    </source>
</evidence>
<dbReference type="PROSITE" id="PS51078">
    <property type="entry name" value="ICLR_ED"/>
    <property type="match status" value="1"/>
</dbReference>
<sequence length="255" mass="28700">MNDSEPPNRTIKSAVRTFDILETLRDLESATFTELSERLDVSDSTLYDYLQTLVHLGYVVNDDGTYRLALQFFDFGIRARDQFQVHEKAREPLETVAQESGAAVWLMVEEAGKAVYLAREMGEQSIETHERLGKHEYMHCLASGKAMLAFSTDEHVDDVVERHGLPERTHESITTRAELEAELETIRERGYAMNEHEAAEGVSAVAAPIVADGDVFGAIAIAEPVARMRNDAHRERMIELVTTATNETELRLAYQ</sequence>
<reference evidence="6 9" key="2">
    <citation type="journal article" date="2019" name="Nat. Commun.">
        <title>A new type of DNA phosphorothioation-based antiviral system in archaea.</title>
        <authorList>
            <person name="Xiong L."/>
            <person name="Liu S."/>
            <person name="Chen S."/>
            <person name="Xiao Y."/>
            <person name="Zhu B."/>
            <person name="Gao Y."/>
            <person name="Zhang Y."/>
            <person name="Chen B."/>
            <person name="Luo J."/>
            <person name="Deng Z."/>
            <person name="Chen X."/>
            <person name="Wang L."/>
            <person name="Chen S."/>
        </authorList>
    </citation>
    <scope>NUCLEOTIDE SEQUENCE [LARGE SCALE GENOMIC DNA]</scope>
    <source>
        <strain evidence="6 9">CGMCC 1.10331</strain>
        <plasmid evidence="6 9">unnamed1</plasmid>
    </source>
</reference>
<evidence type="ECO:0000313" key="6">
    <source>
        <dbReference type="EMBL" id="QCC49020.1"/>
    </source>
</evidence>
<dbReference type="SUPFAM" id="SSF55781">
    <property type="entry name" value="GAF domain-like"/>
    <property type="match status" value="1"/>
</dbReference>
<keyword evidence="8" id="KW-1185">Reference proteome</keyword>
<dbReference type="Pfam" id="PF09339">
    <property type="entry name" value="HTH_IclR"/>
    <property type="match status" value="1"/>
</dbReference>
<evidence type="ECO:0000313" key="8">
    <source>
        <dbReference type="Proteomes" id="UP000236740"/>
    </source>
</evidence>
<dbReference type="Proteomes" id="UP000296733">
    <property type="component" value="Plasmid unnamed1"/>
</dbReference>
<keyword evidence="3" id="KW-0804">Transcription</keyword>
<name>A0A1H6BG54_9EURY</name>